<dbReference type="Proteomes" id="UP001230649">
    <property type="component" value="Unassembled WGS sequence"/>
</dbReference>
<evidence type="ECO:0000313" key="2">
    <source>
        <dbReference type="Proteomes" id="UP001230649"/>
    </source>
</evidence>
<name>A0ACC2V1V4_9TREE</name>
<comment type="caution">
    <text evidence="1">The sequence shown here is derived from an EMBL/GenBank/DDBJ whole genome shotgun (WGS) entry which is preliminary data.</text>
</comment>
<evidence type="ECO:0000313" key="1">
    <source>
        <dbReference type="EMBL" id="KAJ9093323.1"/>
    </source>
</evidence>
<dbReference type="EMBL" id="JASBWS010000156">
    <property type="protein sequence ID" value="KAJ9093323.1"/>
    <property type="molecule type" value="Genomic_DNA"/>
</dbReference>
<gene>
    <name evidence="1" type="ORF">QFC20_007146</name>
</gene>
<keyword evidence="2" id="KW-1185">Reference proteome</keyword>
<organism evidence="1 2">
    <name type="scientific">Naganishia adeliensis</name>
    <dbReference type="NCBI Taxonomy" id="92952"/>
    <lineage>
        <taxon>Eukaryota</taxon>
        <taxon>Fungi</taxon>
        <taxon>Dikarya</taxon>
        <taxon>Basidiomycota</taxon>
        <taxon>Agaricomycotina</taxon>
        <taxon>Tremellomycetes</taxon>
        <taxon>Filobasidiales</taxon>
        <taxon>Filobasidiaceae</taxon>
        <taxon>Naganishia</taxon>
    </lineage>
</organism>
<protein>
    <submittedName>
        <fullName evidence="1">Uncharacterized protein</fullName>
    </submittedName>
</protein>
<proteinExistence type="predicted"/>
<reference evidence="1" key="1">
    <citation type="submission" date="2023-04" db="EMBL/GenBank/DDBJ databases">
        <title>Draft Genome sequencing of Naganishia species isolated from polar environments using Oxford Nanopore Technology.</title>
        <authorList>
            <person name="Leo P."/>
            <person name="Venkateswaran K."/>
        </authorList>
    </citation>
    <scope>NUCLEOTIDE SEQUENCE</scope>
    <source>
        <strain evidence="1">MNA-CCFEE 5262</strain>
    </source>
</reference>
<sequence>MTTSQQSLISQYSDIPFGNVPGRIILVFLSRSAAQAESNRRYVVQVAVAVTNGAKTKQVSLNLIIRAFLIIDLVSRVQEYLTLAQSAFTDLGQQSRDGISFYLPKVPSTSTELHFDESTTWYRLVDEMFGHLDEPPRILGVECRALFRKPEKRPIDKLIEELSEWIKATAEVDVNVAARGYVGAMRGFDRHQSVEMGKGYRVTRALLVTGTCDYCDASRLTSGGNCKASTSRHVGLE</sequence>
<accession>A0ACC2V1V4</accession>